<keyword evidence="9 15" id="KW-0418">Kinase</keyword>
<dbReference type="GO" id="GO:0051539">
    <property type="term" value="F:4 iron, 4 sulfur cluster binding"/>
    <property type="evidence" value="ECO:0007669"/>
    <property type="project" value="UniProtKB-KW"/>
</dbReference>
<dbReference type="InterPro" id="IPR004358">
    <property type="entry name" value="Sig_transdc_His_kin-like_C"/>
</dbReference>
<keyword evidence="21" id="KW-1185">Reference proteome</keyword>
<dbReference type="PIRSF" id="PIRSF037432">
    <property type="entry name" value="STHK_NreB"/>
    <property type="match status" value="1"/>
</dbReference>
<evidence type="ECO:0000313" key="21">
    <source>
        <dbReference type="Proteomes" id="UP000034287"/>
    </source>
</evidence>
<sequence length="346" mass="39639">MTRQKDLVQYLQLLYEQSNEIIFFLDREGEIVYRNSASYEIMGEDVQHQLDSALCHHCEGLTDENHLVTCEGCYLYSGVSDKVDFQLFMKLQDGTVKPYSANYQTLDYENDIRVLRLNNISNQMKTQQVLHQKMLTKHIMEAQEDERKRISRELHDSIIQNILNILVEVRLFKYLPPEELSEKTEQAEYLLNNLMKSIRNISVELRPSSLDDLGLLSALRSHFKYIGKNYGMAVLFESNIEDTRFDTEIETALYRIIQESVFNAIKYADVDTVDVTLMDRGEYLEVIIEDEGVGFDMHSSPRGSGLGLFGMRERAEAIGANVSIKSVAGKGTKIALILPLKKGGEK</sequence>
<feature type="modified residue" description="Phosphohistidine; by autocatalysis" evidence="17">
    <location>
        <position position="155"/>
    </location>
</feature>
<dbReference type="GO" id="GO:0005524">
    <property type="term" value="F:ATP binding"/>
    <property type="evidence" value="ECO:0007669"/>
    <property type="project" value="UniProtKB-KW"/>
</dbReference>
<evidence type="ECO:0000256" key="7">
    <source>
        <dbReference type="ARBA" id="ARBA00022723"/>
    </source>
</evidence>
<dbReference type="Proteomes" id="UP000034287">
    <property type="component" value="Unassembled WGS sequence"/>
</dbReference>
<dbReference type="PATRIC" id="fig|1432562.3.peg.2305"/>
<evidence type="ECO:0000256" key="16">
    <source>
        <dbReference type="PIRSR" id="PIRSR037432-50"/>
    </source>
</evidence>
<evidence type="ECO:0000256" key="3">
    <source>
        <dbReference type="ARBA" id="ARBA00022485"/>
    </source>
</evidence>
<dbReference type="SMART" id="SM00387">
    <property type="entry name" value="HATPase_c"/>
    <property type="match status" value="1"/>
</dbReference>
<evidence type="ECO:0000256" key="12">
    <source>
        <dbReference type="ARBA" id="ARBA00023012"/>
    </source>
</evidence>
<dbReference type="PANTHER" id="PTHR24421">
    <property type="entry name" value="NITRATE/NITRITE SENSOR PROTEIN NARX-RELATED"/>
    <property type="match status" value="1"/>
</dbReference>
<dbReference type="EC" id="2.7.13.3" evidence="15"/>
<dbReference type="InterPro" id="IPR035965">
    <property type="entry name" value="PAS-like_dom_sf"/>
</dbReference>
<dbReference type="InterPro" id="IPR017203">
    <property type="entry name" value="Sig_transdc_His_kinase_NreB"/>
</dbReference>
<dbReference type="STRING" id="1432562.WN59_11555"/>
<dbReference type="PROSITE" id="PS50109">
    <property type="entry name" value="HIS_KIN"/>
    <property type="match status" value="1"/>
</dbReference>
<dbReference type="GO" id="GO:0046983">
    <property type="term" value="F:protein dimerization activity"/>
    <property type="evidence" value="ECO:0007669"/>
    <property type="project" value="InterPro"/>
</dbReference>
<accession>A0A0M2SGH9</accession>
<evidence type="ECO:0000256" key="11">
    <source>
        <dbReference type="ARBA" id="ARBA00023004"/>
    </source>
</evidence>
<comment type="catalytic activity">
    <reaction evidence="1 15">
        <text>ATP + protein L-histidine = ADP + protein N-phospho-L-histidine.</text>
        <dbReference type="EC" id="2.7.13.3"/>
    </reaction>
</comment>
<dbReference type="Gene3D" id="1.20.5.1930">
    <property type="match status" value="1"/>
</dbReference>
<dbReference type="GO" id="GO:0000155">
    <property type="term" value="F:phosphorelay sensor kinase activity"/>
    <property type="evidence" value="ECO:0007669"/>
    <property type="project" value="InterPro"/>
</dbReference>
<evidence type="ECO:0000256" key="17">
    <source>
        <dbReference type="PIRSR" id="PIRSR037432-51"/>
    </source>
</evidence>
<comment type="subcellular location">
    <subcellularLocation>
        <location evidence="2">Cytoplasm</location>
    </subcellularLocation>
</comment>
<dbReference type="Gene3D" id="3.30.565.10">
    <property type="entry name" value="Histidine kinase-like ATPase, C-terminal domain"/>
    <property type="match status" value="1"/>
</dbReference>
<dbReference type="InterPro" id="IPR011712">
    <property type="entry name" value="Sig_transdc_His_kin_sub3_dim/P"/>
</dbReference>
<feature type="domain" description="PAS" evidence="19">
    <location>
        <begin position="7"/>
        <end position="43"/>
    </location>
</feature>
<evidence type="ECO:0000259" key="18">
    <source>
        <dbReference type="PROSITE" id="PS50109"/>
    </source>
</evidence>
<name>A0A0M2SGH9_9STAP</name>
<dbReference type="GO" id="GO:0016020">
    <property type="term" value="C:membrane"/>
    <property type="evidence" value="ECO:0007669"/>
    <property type="project" value="InterPro"/>
</dbReference>
<evidence type="ECO:0000256" key="13">
    <source>
        <dbReference type="ARBA" id="ARBA00023014"/>
    </source>
</evidence>
<dbReference type="InterPro" id="IPR003594">
    <property type="entry name" value="HATPase_dom"/>
</dbReference>
<keyword evidence="3 16" id="KW-0004">4Fe-4S</keyword>
<reference evidence="20 21" key="1">
    <citation type="submission" date="2015-04" db="EMBL/GenBank/DDBJ databases">
        <title>Taxonomic description and genome sequence of Salinicoccus sediminis sp. nov., a novel hyper halotolerant bacterium isolated from marine sediment.</title>
        <authorList>
            <person name="Mathan Kumar R."/>
            <person name="Kaur G."/>
            <person name="Kumar N."/>
            <person name="Kumar A."/>
            <person name="Singh N.K."/>
            <person name="Kaur N."/>
            <person name="Mayilraj S."/>
        </authorList>
    </citation>
    <scope>NUCLEOTIDE SEQUENCE [LARGE SCALE GENOMIC DNA]</scope>
    <source>
        <strain evidence="20 21">SV-16</strain>
    </source>
</reference>
<comment type="function">
    <text evidence="14">Member of the two-component regulatory system NreB/NreC involved in the control of dissimilatory nitrate/nitrite reduction in response to oxygen. NreB functions as a direct oxygen sensor histidine kinase which is autophosphorylated, in the absence of oxygen, probably at the conserved histidine residue, and transfers its phosphate group probably to a conserved aspartate residue of NreC. NreB/NreC activates the expression of the nitrate (narGHJI) and nitrite (nir) reductase operons, as well as the putative nitrate transporter gene narT.</text>
</comment>
<comment type="cofactor">
    <cofactor evidence="16">
        <name>[4Fe-4S] cluster</name>
        <dbReference type="ChEBI" id="CHEBI:49883"/>
    </cofactor>
    <text evidence="16">Binds 1 [4Fe-4S] cluster.</text>
</comment>
<evidence type="ECO:0000256" key="6">
    <source>
        <dbReference type="ARBA" id="ARBA00022679"/>
    </source>
</evidence>
<keyword evidence="8 15" id="KW-0547">Nucleotide-binding</keyword>
<keyword evidence="7 16" id="KW-0479">Metal-binding</keyword>
<dbReference type="PROSITE" id="PS50112">
    <property type="entry name" value="PAS"/>
    <property type="match status" value="1"/>
</dbReference>
<keyword evidence="6 15" id="KW-0808">Transferase</keyword>
<dbReference type="SUPFAM" id="SSF55874">
    <property type="entry name" value="ATPase domain of HSP90 chaperone/DNA topoisomerase II/histidine kinase"/>
    <property type="match status" value="1"/>
</dbReference>
<dbReference type="PANTHER" id="PTHR24421:SF10">
    <property type="entry name" value="NITRATE_NITRITE SENSOR PROTEIN NARQ"/>
    <property type="match status" value="1"/>
</dbReference>
<evidence type="ECO:0000256" key="15">
    <source>
        <dbReference type="PIRNR" id="PIRNR037432"/>
    </source>
</evidence>
<evidence type="ECO:0000256" key="9">
    <source>
        <dbReference type="ARBA" id="ARBA00022777"/>
    </source>
</evidence>
<dbReference type="InterPro" id="IPR000014">
    <property type="entry name" value="PAS"/>
</dbReference>
<comment type="caution">
    <text evidence="20">The sequence shown here is derived from an EMBL/GenBank/DDBJ whole genome shotgun (WGS) entry which is preliminary data.</text>
</comment>
<feature type="binding site" evidence="16">
    <location>
        <position position="55"/>
    </location>
    <ligand>
        <name>[4Fe-4S] cluster</name>
        <dbReference type="ChEBI" id="CHEBI:49883"/>
    </ligand>
</feature>
<proteinExistence type="predicted"/>
<dbReference type="PRINTS" id="PR00344">
    <property type="entry name" value="BCTRLSENSOR"/>
</dbReference>
<feature type="binding site" evidence="16">
    <location>
        <position position="58"/>
    </location>
    <ligand>
        <name>[4Fe-4S] cluster</name>
        <dbReference type="ChEBI" id="CHEBI:49883"/>
    </ligand>
</feature>
<evidence type="ECO:0000256" key="1">
    <source>
        <dbReference type="ARBA" id="ARBA00000085"/>
    </source>
</evidence>
<dbReference type="CDD" id="cd16917">
    <property type="entry name" value="HATPase_UhpB-NarQ-NarX-like"/>
    <property type="match status" value="1"/>
</dbReference>
<dbReference type="Pfam" id="PF02518">
    <property type="entry name" value="HATPase_c"/>
    <property type="match status" value="1"/>
</dbReference>
<dbReference type="RefSeq" id="WP_046517443.1">
    <property type="nucleotide sequence ID" value="NZ_LAYZ01000025.1"/>
</dbReference>
<keyword evidence="5 17" id="KW-0597">Phosphoprotein</keyword>
<evidence type="ECO:0000256" key="8">
    <source>
        <dbReference type="ARBA" id="ARBA00022741"/>
    </source>
</evidence>
<feature type="domain" description="Histidine kinase" evidence="18">
    <location>
        <begin position="253"/>
        <end position="342"/>
    </location>
</feature>
<keyword evidence="11 16" id="KW-0408">Iron</keyword>
<keyword evidence="10 15" id="KW-0067">ATP-binding</keyword>
<feature type="binding site" evidence="16">
    <location>
        <position position="73"/>
    </location>
    <ligand>
        <name>[4Fe-4S] cluster</name>
        <dbReference type="ChEBI" id="CHEBI:49883"/>
    </ligand>
</feature>
<keyword evidence="13 16" id="KW-0411">Iron-sulfur</keyword>
<organism evidence="20 21">
    <name type="scientific">Salinicoccus sediminis</name>
    <dbReference type="NCBI Taxonomy" id="1432562"/>
    <lineage>
        <taxon>Bacteria</taxon>
        <taxon>Bacillati</taxon>
        <taxon>Bacillota</taxon>
        <taxon>Bacilli</taxon>
        <taxon>Bacillales</taxon>
        <taxon>Staphylococcaceae</taxon>
        <taxon>Salinicoccus</taxon>
    </lineage>
</organism>
<comment type="PTM">
    <text evidence="17">Autophosphorylated.</text>
</comment>
<dbReference type="SUPFAM" id="SSF55785">
    <property type="entry name" value="PYP-like sensor domain (PAS domain)"/>
    <property type="match status" value="1"/>
</dbReference>
<keyword evidence="4" id="KW-0963">Cytoplasm</keyword>
<dbReference type="InterPro" id="IPR005467">
    <property type="entry name" value="His_kinase_dom"/>
</dbReference>
<feature type="binding site" evidence="16">
    <location>
        <position position="70"/>
    </location>
    <ligand>
        <name>[4Fe-4S] cluster</name>
        <dbReference type="ChEBI" id="CHEBI:49883"/>
    </ligand>
</feature>
<dbReference type="GO" id="GO:0005737">
    <property type="term" value="C:cytoplasm"/>
    <property type="evidence" value="ECO:0007669"/>
    <property type="project" value="UniProtKB-SubCell"/>
</dbReference>
<evidence type="ECO:0000256" key="2">
    <source>
        <dbReference type="ARBA" id="ARBA00004496"/>
    </source>
</evidence>
<evidence type="ECO:0000256" key="10">
    <source>
        <dbReference type="ARBA" id="ARBA00022840"/>
    </source>
</evidence>
<evidence type="ECO:0000313" key="20">
    <source>
        <dbReference type="EMBL" id="KKK33383.1"/>
    </source>
</evidence>
<dbReference type="AlphaFoldDB" id="A0A0M2SGH9"/>
<dbReference type="GO" id="GO:0005506">
    <property type="term" value="F:iron ion binding"/>
    <property type="evidence" value="ECO:0007669"/>
    <property type="project" value="InterPro"/>
</dbReference>
<gene>
    <name evidence="20" type="ORF">WN59_11555</name>
</gene>
<dbReference type="Pfam" id="PF07730">
    <property type="entry name" value="HisKA_3"/>
    <property type="match status" value="1"/>
</dbReference>
<evidence type="ECO:0000259" key="19">
    <source>
        <dbReference type="PROSITE" id="PS50112"/>
    </source>
</evidence>
<evidence type="ECO:0000256" key="5">
    <source>
        <dbReference type="ARBA" id="ARBA00022553"/>
    </source>
</evidence>
<keyword evidence="12 15" id="KW-0902">Two-component regulatory system</keyword>
<evidence type="ECO:0000256" key="4">
    <source>
        <dbReference type="ARBA" id="ARBA00022490"/>
    </source>
</evidence>
<evidence type="ECO:0000256" key="14">
    <source>
        <dbReference type="ARBA" id="ARBA00024827"/>
    </source>
</evidence>
<protein>
    <recommendedName>
        <fullName evidence="15">Sensor histidine kinase</fullName>
        <ecNumber evidence="15">2.7.13.3</ecNumber>
    </recommendedName>
</protein>
<dbReference type="InterPro" id="IPR036890">
    <property type="entry name" value="HATPase_C_sf"/>
</dbReference>
<dbReference type="EMBL" id="LAYZ01000025">
    <property type="protein sequence ID" value="KKK33383.1"/>
    <property type="molecule type" value="Genomic_DNA"/>
</dbReference>
<dbReference type="InterPro" id="IPR050482">
    <property type="entry name" value="Sensor_HK_TwoCompSys"/>
</dbReference>